<keyword evidence="8 17" id="KW-0812">Transmembrane</keyword>
<keyword evidence="6" id="KW-0997">Cell inner membrane</keyword>
<dbReference type="EC" id="2.7.10.2" evidence="4"/>
<evidence type="ECO:0000256" key="11">
    <source>
        <dbReference type="ARBA" id="ARBA00022840"/>
    </source>
</evidence>
<evidence type="ECO:0000256" key="3">
    <source>
        <dbReference type="ARBA" id="ARBA00008883"/>
    </source>
</evidence>
<evidence type="ECO:0000256" key="2">
    <source>
        <dbReference type="ARBA" id="ARBA00007316"/>
    </source>
</evidence>
<feature type="domain" description="AAA" evidence="19">
    <location>
        <begin position="558"/>
        <end position="700"/>
    </location>
</feature>
<evidence type="ECO:0000256" key="14">
    <source>
        <dbReference type="ARBA" id="ARBA00023137"/>
    </source>
</evidence>
<evidence type="ECO:0000256" key="17">
    <source>
        <dbReference type="SAM" id="Phobius"/>
    </source>
</evidence>
<dbReference type="EMBL" id="JAROCY010000019">
    <property type="protein sequence ID" value="MDF8334974.1"/>
    <property type="molecule type" value="Genomic_DNA"/>
</dbReference>
<evidence type="ECO:0000256" key="5">
    <source>
        <dbReference type="ARBA" id="ARBA00022475"/>
    </source>
</evidence>
<dbReference type="Pfam" id="PF13614">
    <property type="entry name" value="AAA_31"/>
    <property type="match status" value="1"/>
</dbReference>
<dbReference type="NCBIfam" id="TIGR01007">
    <property type="entry name" value="eps_fam"/>
    <property type="match status" value="1"/>
</dbReference>
<evidence type="ECO:0000256" key="10">
    <source>
        <dbReference type="ARBA" id="ARBA00022777"/>
    </source>
</evidence>
<comment type="similarity">
    <text evidence="2">Belongs to the CpsD/CapB family.</text>
</comment>
<dbReference type="Proteomes" id="UP001222770">
    <property type="component" value="Unassembled WGS sequence"/>
</dbReference>
<evidence type="ECO:0000256" key="8">
    <source>
        <dbReference type="ARBA" id="ARBA00022692"/>
    </source>
</evidence>
<dbReference type="InterPro" id="IPR027417">
    <property type="entry name" value="P-loop_NTPase"/>
</dbReference>
<keyword evidence="5" id="KW-1003">Cell membrane</keyword>
<evidence type="ECO:0000256" key="13">
    <source>
        <dbReference type="ARBA" id="ARBA00023136"/>
    </source>
</evidence>
<comment type="caution">
    <text evidence="20">The sequence shown here is derived from an EMBL/GenBank/DDBJ whole genome shotgun (WGS) entry which is preliminary data.</text>
</comment>
<evidence type="ECO:0000256" key="12">
    <source>
        <dbReference type="ARBA" id="ARBA00022989"/>
    </source>
</evidence>
<dbReference type="InterPro" id="IPR050445">
    <property type="entry name" value="Bact_polysacc_biosynth/exp"/>
</dbReference>
<keyword evidence="10" id="KW-0418">Kinase</keyword>
<dbReference type="Gene3D" id="3.40.50.300">
    <property type="entry name" value="P-loop containing nucleotide triphosphate hydrolases"/>
    <property type="match status" value="1"/>
</dbReference>
<dbReference type="PANTHER" id="PTHR32309">
    <property type="entry name" value="TYROSINE-PROTEIN KINASE"/>
    <property type="match status" value="1"/>
</dbReference>
<evidence type="ECO:0000256" key="9">
    <source>
        <dbReference type="ARBA" id="ARBA00022741"/>
    </source>
</evidence>
<gene>
    <name evidence="20" type="ORF">POM99_17330</name>
</gene>
<dbReference type="RefSeq" id="WP_277279745.1">
    <property type="nucleotide sequence ID" value="NZ_JAROCY010000019.1"/>
</dbReference>
<sequence length="752" mass="80183">MCDTPSAAARCRASIRTFPNAARRSASYSSAKLHGEHSTVTTLATEPAGSQVLPQDTEGLGAGIREIWNAFRRHWLVLAVIVLLVMALAVTATFLIPPKYDATLRLRVEPSQNMLVGQPTTGSNMPDQSIVETEASIMKSHELAADVVRKLGLANDEEFTKHLDPMPANPTKAQIDQRVDEVADEVASNVSVGREKSTYVVDLKFRSKDPVKAARIANALAASYIEQSVSRRTGTATRQSAMIQKRLDELAAVAQQADERLAQYRAANGIADEGSLSVTQQQISPLAGQVATAESEAAAARSKLAVAQQQIARGGLTAVSAVLDSQVISNLRSQRAVLMTQYGEINTKYGPRHPESLKIKEQLASIDQQIHDEANRIVGSLRSEAVAASARASSLRSDLNGLRGTQASETRASVAALSYQRAAEAAHLAYNQAAELAQRTNQIAAAPLSQAQVIEPAIQPMDPASPNKPLLLLGGFMLALLLGAGAVGLLEVLASGVRTRKQLERIGLPLLASIPVSRRPGARKSPADSIVDAPFTAYAEAFRSIRNTLTISSGKPFKVVALVSSLPGEGKTTTALSLARMMAMSGDRTLIIDADSRRAGLLSLLPTQPTTGLVEVLGEGADWASAVQKDTVENLDILPVSSSAFVQSDVFSRDRLAALLDKIRDSYDRIIFDTPPLLGVADARAIASVADAVLMVVRWDKTPRNAVRNTLDILLQDNAPIVGGVFSMVDPKSEAAGGAYYSAEYSAYYQTA</sequence>
<keyword evidence="14" id="KW-0829">Tyrosine-protein kinase</keyword>
<feature type="transmembrane region" description="Helical" evidence="17">
    <location>
        <begin position="75"/>
        <end position="96"/>
    </location>
</feature>
<evidence type="ECO:0000256" key="15">
    <source>
        <dbReference type="ARBA" id="ARBA00051245"/>
    </source>
</evidence>
<evidence type="ECO:0000256" key="16">
    <source>
        <dbReference type="SAM" id="Coils"/>
    </source>
</evidence>
<accession>A0ABT6CM30</accession>
<feature type="domain" description="Polysaccharide chain length determinant N-terminal" evidence="18">
    <location>
        <begin position="64"/>
        <end position="151"/>
    </location>
</feature>
<dbReference type="CDD" id="cd05387">
    <property type="entry name" value="BY-kinase"/>
    <property type="match status" value="1"/>
</dbReference>
<comment type="subcellular location">
    <subcellularLocation>
        <location evidence="1">Cell inner membrane</location>
        <topology evidence="1">Multi-pass membrane protein</topology>
    </subcellularLocation>
</comment>
<evidence type="ECO:0000256" key="7">
    <source>
        <dbReference type="ARBA" id="ARBA00022679"/>
    </source>
</evidence>
<dbReference type="PANTHER" id="PTHR32309:SF13">
    <property type="entry name" value="FERRIC ENTEROBACTIN TRANSPORT PROTEIN FEPE"/>
    <property type="match status" value="1"/>
</dbReference>
<keyword evidence="16" id="KW-0175">Coiled coil</keyword>
<feature type="coiled-coil region" evidence="16">
    <location>
        <begin position="247"/>
        <end position="310"/>
    </location>
</feature>
<dbReference type="InterPro" id="IPR025669">
    <property type="entry name" value="AAA_dom"/>
</dbReference>
<organism evidence="20 21">
    <name type="scientific">Novosphingobium cyanobacteriorum</name>
    <dbReference type="NCBI Taxonomy" id="3024215"/>
    <lineage>
        <taxon>Bacteria</taxon>
        <taxon>Pseudomonadati</taxon>
        <taxon>Pseudomonadota</taxon>
        <taxon>Alphaproteobacteria</taxon>
        <taxon>Sphingomonadales</taxon>
        <taxon>Sphingomonadaceae</taxon>
        <taxon>Novosphingobium</taxon>
    </lineage>
</organism>
<comment type="similarity">
    <text evidence="3">Belongs to the etk/wzc family.</text>
</comment>
<evidence type="ECO:0000256" key="6">
    <source>
        <dbReference type="ARBA" id="ARBA00022519"/>
    </source>
</evidence>
<name>A0ABT6CM30_9SPHN</name>
<evidence type="ECO:0000256" key="1">
    <source>
        <dbReference type="ARBA" id="ARBA00004429"/>
    </source>
</evidence>
<dbReference type="Pfam" id="PF02706">
    <property type="entry name" value="Wzz"/>
    <property type="match status" value="1"/>
</dbReference>
<protein>
    <recommendedName>
        <fullName evidence="4">non-specific protein-tyrosine kinase</fullName>
        <ecNumber evidence="4">2.7.10.2</ecNumber>
    </recommendedName>
</protein>
<evidence type="ECO:0000256" key="4">
    <source>
        <dbReference type="ARBA" id="ARBA00011903"/>
    </source>
</evidence>
<keyword evidence="21" id="KW-1185">Reference proteome</keyword>
<proteinExistence type="inferred from homology"/>
<dbReference type="GO" id="GO:0004715">
    <property type="term" value="F:non-membrane spanning protein tyrosine kinase activity"/>
    <property type="evidence" value="ECO:0007669"/>
    <property type="project" value="UniProtKB-EC"/>
</dbReference>
<keyword evidence="7 20" id="KW-0808">Transferase</keyword>
<keyword evidence="13 17" id="KW-0472">Membrane</keyword>
<keyword evidence="11" id="KW-0067">ATP-binding</keyword>
<evidence type="ECO:0000259" key="19">
    <source>
        <dbReference type="Pfam" id="PF13614"/>
    </source>
</evidence>
<dbReference type="SUPFAM" id="SSF52540">
    <property type="entry name" value="P-loop containing nucleoside triphosphate hydrolases"/>
    <property type="match status" value="1"/>
</dbReference>
<comment type="catalytic activity">
    <reaction evidence="15">
        <text>L-tyrosyl-[protein] + ATP = O-phospho-L-tyrosyl-[protein] + ADP + H(+)</text>
        <dbReference type="Rhea" id="RHEA:10596"/>
        <dbReference type="Rhea" id="RHEA-COMP:10136"/>
        <dbReference type="Rhea" id="RHEA-COMP:20101"/>
        <dbReference type="ChEBI" id="CHEBI:15378"/>
        <dbReference type="ChEBI" id="CHEBI:30616"/>
        <dbReference type="ChEBI" id="CHEBI:46858"/>
        <dbReference type="ChEBI" id="CHEBI:61978"/>
        <dbReference type="ChEBI" id="CHEBI:456216"/>
        <dbReference type="EC" id="2.7.10.2"/>
    </reaction>
</comment>
<reference evidence="20 21" key="1">
    <citation type="submission" date="2023-03" db="EMBL/GenBank/DDBJ databases">
        <title>Novosphingobium cyanobacteriorum sp. nov., isolated from a eutrophic reservoir during the Microcystis bloom period.</title>
        <authorList>
            <person name="Kang M."/>
            <person name="Le V."/>
            <person name="Ko S.-R."/>
            <person name="Lee S.-A."/>
            <person name="Ahn C.-Y."/>
        </authorList>
    </citation>
    <scope>NUCLEOTIDE SEQUENCE [LARGE SCALE GENOMIC DNA]</scope>
    <source>
        <strain evidence="20 21">HBC54</strain>
    </source>
</reference>
<keyword evidence="12 17" id="KW-1133">Transmembrane helix</keyword>
<keyword evidence="9" id="KW-0547">Nucleotide-binding</keyword>
<dbReference type="InterPro" id="IPR003856">
    <property type="entry name" value="LPS_length_determ_N"/>
</dbReference>
<feature type="transmembrane region" description="Helical" evidence="17">
    <location>
        <begin position="470"/>
        <end position="493"/>
    </location>
</feature>
<evidence type="ECO:0000313" key="20">
    <source>
        <dbReference type="EMBL" id="MDF8334974.1"/>
    </source>
</evidence>
<dbReference type="InterPro" id="IPR005702">
    <property type="entry name" value="Wzc-like_C"/>
</dbReference>
<evidence type="ECO:0000313" key="21">
    <source>
        <dbReference type="Proteomes" id="UP001222770"/>
    </source>
</evidence>
<evidence type="ECO:0000259" key="18">
    <source>
        <dbReference type="Pfam" id="PF02706"/>
    </source>
</evidence>